<dbReference type="Proteomes" id="UP000215914">
    <property type="component" value="Unassembled WGS sequence"/>
</dbReference>
<comment type="caution">
    <text evidence="1">The sequence shown here is derived from an EMBL/GenBank/DDBJ whole genome shotgun (WGS) entry which is preliminary data.</text>
</comment>
<gene>
    <name evidence="1" type="ORF">HanXRQr2_Chr03g0124751</name>
</gene>
<name>A0A9K3JH97_HELAN</name>
<dbReference type="EMBL" id="MNCJ02000318">
    <property type="protein sequence ID" value="KAF5815591.1"/>
    <property type="molecule type" value="Genomic_DNA"/>
</dbReference>
<reference evidence="1" key="1">
    <citation type="journal article" date="2017" name="Nature">
        <title>The sunflower genome provides insights into oil metabolism, flowering and Asterid evolution.</title>
        <authorList>
            <person name="Badouin H."/>
            <person name="Gouzy J."/>
            <person name="Grassa C.J."/>
            <person name="Murat F."/>
            <person name="Staton S.E."/>
            <person name="Cottret L."/>
            <person name="Lelandais-Briere C."/>
            <person name="Owens G.L."/>
            <person name="Carrere S."/>
            <person name="Mayjonade B."/>
            <person name="Legrand L."/>
            <person name="Gill N."/>
            <person name="Kane N.C."/>
            <person name="Bowers J.E."/>
            <person name="Hubner S."/>
            <person name="Bellec A."/>
            <person name="Berard A."/>
            <person name="Berges H."/>
            <person name="Blanchet N."/>
            <person name="Boniface M.C."/>
            <person name="Brunel D."/>
            <person name="Catrice O."/>
            <person name="Chaidir N."/>
            <person name="Claudel C."/>
            <person name="Donnadieu C."/>
            <person name="Faraut T."/>
            <person name="Fievet G."/>
            <person name="Helmstetter N."/>
            <person name="King M."/>
            <person name="Knapp S.J."/>
            <person name="Lai Z."/>
            <person name="Le Paslier M.C."/>
            <person name="Lippi Y."/>
            <person name="Lorenzon L."/>
            <person name="Mandel J.R."/>
            <person name="Marage G."/>
            <person name="Marchand G."/>
            <person name="Marquand E."/>
            <person name="Bret-Mestries E."/>
            <person name="Morien E."/>
            <person name="Nambeesan S."/>
            <person name="Nguyen T."/>
            <person name="Pegot-Espagnet P."/>
            <person name="Pouilly N."/>
            <person name="Raftis F."/>
            <person name="Sallet E."/>
            <person name="Schiex T."/>
            <person name="Thomas J."/>
            <person name="Vandecasteele C."/>
            <person name="Vares D."/>
            <person name="Vear F."/>
            <person name="Vautrin S."/>
            <person name="Crespi M."/>
            <person name="Mangin B."/>
            <person name="Burke J.M."/>
            <person name="Salse J."/>
            <person name="Munos S."/>
            <person name="Vincourt P."/>
            <person name="Rieseberg L.H."/>
            <person name="Langlade N.B."/>
        </authorList>
    </citation>
    <scope>NUCLEOTIDE SEQUENCE</scope>
    <source>
        <tissue evidence="1">Leaves</tissue>
    </source>
</reference>
<accession>A0A9K3JH97</accession>
<sequence length="111" mass="12757">MLLRAKFKQETEKRISTNPFHYSLLKSTTSIKNIKSHCINYFTKANIFKQSNSYIRHVGIEVALGRPSDHCSRSWFRLSRISCSCFSSSMKKSIFLAFPFPLSFGLSSSFC</sequence>
<dbReference type="Gramene" id="mRNA:HanXRQr2_Chr03g0124751">
    <property type="protein sequence ID" value="mRNA:HanXRQr2_Chr03g0124751"/>
    <property type="gene ID" value="HanXRQr2_Chr03g0124751"/>
</dbReference>
<dbReference type="AlphaFoldDB" id="A0A9K3JH97"/>
<organism evidence="1 2">
    <name type="scientific">Helianthus annuus</name>
    <name type="common">Common sunflower</name>
    <dbReference type="NCBI Taxonomy" id="4232"/>
    <lineage>
        <taxon>Eukaryota</taxon>
        <taxon>Viridiplantae</taxon>
        <taxon>Streptophyta</taxon>
        <taxon>Embryophyta</taxon>
        <taxon>Tracheophyta</taxon>
        <taxon>Spermatophyta</taxon>
        <taxon>Magnoliopsida</taxon>
        <taxon>eudicotyledons</taxon>
        <taxon>Gunneridae</taxon>
        <taxon>Pentapetalae</taxon>
        <taxon>asterids</taxon>
        <taxon>campanulids</taxon>
        <taxon>Asterales</taxon>
        <taxon>Asteraceae</taxon>
        <taxon>Asteroideae</taxon>
        <taxon>Heliantheae alliance</taxon>
        <taxon>Heliantheae</taxon>
        <taxon>Helianthus</taxon>
    </lineage>
</organism>
<reference evidence="1" key="2">
    <citation type="submission" date="2020-06" db="EMBL/GenBank/DDBJ databases">
        <title>Helianthus annuus Genome sequencing and assembly Release 2.</title>
        <authorList>
            <person name="Gouzy J."/>
            <person name="Langlade N."/>
            <person name="Munos S."/>
        </authorList>
    </citation>
    <scope>NUCLEOTIDE SEQUENCE</scope>
    <source>
        <tissue evidence="1">Leaves</tissue>
    </source>
</reference>
<proteinExistence type="predicted"/>
<evidence type="ECO:0000313" key="1">
    <source>
        <dbReference type="EMBL" id="KAF5815591.1"/>
    </source>
</evidence>
<keyword evidence="2" id="KW-1185">Reference proteome</keyword>
<evidence type="ECO:0000313" key="2">
    <source>
        <dbReference type="Proteomes" id="UP000215914"/>
    </source>
</evidence>
<protein>
    <submittedName>
        <fullName evidence="1">Uncharacterized protein</fullName>
    </submittedName>
</protein>